<feature type="compositionally biased region" description="Low complexity" evidence="1">
    <location>
        <begin position="272"/>
        <end position="283"/>
    </location>
</feature>
<feature type="transmembrane region" description="Helical" evidence="2">
    <location>
        <begin position="67"/>
        <end position="87"/>
    </location>
</feature>
<feature type="compositionally biased region" description="Low complexity" evidence="1">
    <location>
        <begin position="235"/>
        <end position="256"/>
    </location>
</feature>
<feature type="region of interest" description="Disordered" evidence="1">
    <location>
        <begin position="209"/>
        <end position="228"/>
    </location>
</feature>
<gene>
    <name evidence="3" type="ORF">DM01DRAFT_1339881</name>
</gene>
<dbReference type="AlphaFoldDB" id="A0A1X2G5I7"/>
<evidence type="ECO:0000256" key="2">
    <source>
        <dbReference type="SAM" id="Phobius"/>
    </source>
</evidence>
<keyword evidence="2" id="KW-1133">Transmembrane helix</keyword>
<name>A0A1X2G5I7_9FUNG</name>
<keyword evidence="4" id="KW-1185">Reference proteome</keyword>
<comment type="caution">
    <text evidence="3">The sequence shown here is derived from an EMBL/GenBank/DDBJ whole genome shotgun (WGS) entry which is preliminary data.</text>
</comment>
<evidence type="ECO:0000313" key="4">
    <source>
        <dbReference type="Proteomes" id="UP000242146"/>
    </source>
</evidence>
<sequence>MDLQQRKKDYSLDDGLDELERGFWIGNCCFISCQKQRPKQQTMIQKKKNAYKNAASPEDRSRGRRRCCVFLFFLAAVLLSLMSFLLWPRTPLIRVEGGSLISPVSITETGHGTLVGNVQFESQWLVHFTVDNRANWLVPTRFIQVHLLVKDALTGNIIGKGYQNDHPETVVLEPRTISNIQLAVALDYQARDFTDATFASLKSACISSSPSLPANNNTPNTNTTAPIINNGTIPIANATSTNTSTPTNSTNSTNANHLARRGPLDSDQHPASNVTTSNNSNTTQYPPIPNSHAPDQQQQPLSLLFWITLHIWGLDVFGYRPTVVATPANGGFLCPLS</sequence>
<organism evidence="3 4">
    <name type="scientific">Hesseltinella vesiculosa</name>
    <dbReference type="NCBI Taxonomy" id="101127"/>
    <lineage>
        <taxon>Eukaryota</taxon>
        <taxon>Fungi</taxon>
        <taxon>Fungi incertae sedis</taxon>
        <taxon>Mucoromycota</taxon>
        <taxon>Mucoromycotina</taxon>
        <taxon>Mucoromycetes</taxon>
        <taxon>Mucorales</taxon>
        <taxon>Cunninghamellaceae</taxon>
        <taxon>Hesseltinella</taxon>
    </lineage>
</organism>
<feature type="region of interest" description="Disordered" evidence="1">
    <location>
        <begin position="235"/>
        <end position="296"/>
    </location>
</feature>
<feature type="compositionally biased region" description="Low complexity" evidence="1">
    <location>
        <begin position="213"/>
        <end position="228"/>
    </location>
</feature>
<evidence type="ECO:0000256" key="1">
    <source>
        <dbReference type="SAM" id="MobiDB-lite"/>
    </source>
</evidence>
<dbReference type="EMBL" id="MCGT01000041">
    <property type="protein sequence ID" value="ORX45650.1"/>
    <property type="molecule type" value="Genomic_DNA"/>
</dbReference>
<evidence type="ECO:0000313" key="3">
    <source>
        <dbReference type="EMBL" id="ORX45650.1"/>
    </source>
</evidence>
<keyword evidence="2" id="KW-0812">Transmembrane</keyword>
<keyword evidence="2" id="KW-0472">Membrane</keyword>
<accession>A0A1X2G5I7</accession>
<dbReference type="Proteomes" id="UP000242146">
    <property type="component" value="Unassembled WGS sequence"/>
</dbReference>
<proteinExistence type="predicted"/>
<reference evidence="3 4" key="1">
    <citation type="submission" date="2016-07" db="EMBL/GenBank/DDBJ databases">
        <title>Pervasive Adenine N6-methylation of Active Genes in Fungi.</title>
        <authorList>
            <consortium name="DOE Joint Genome Institute"/>
            <person name="Mondo S.J."/>
            <person name="Dannebaum R.O."/>
            <person name="Kuo R.C."/>
            <person name="Labutti K."/>
            <person name="Haridas S."/>
            <person name="Kuo A."/>
            <person name="Salamov A."/>
            <person name="Ahrendt S.R."/>
            <person name="Lipzen A."/>
            <person name="Sullivan W."/>
            <person name="Andreopoulos W.B."/>
            <person name="Clum A."/>
            <person name="Lindquist E."/>
            <person name="Daum C."/>
            <person name="Ramamoorthy G.K."/>
            <person name="Gryganskyi A."/>
            <person name="Culley D."/>
            <person name="Magnuson J.K."/>
            <person name="James T.Y."/>
            <person name="O'Malley M.A."/>
            <person name="Stajich J.E."/>
            <person name="Spatafora J.W."/>
            <person name="Visel A."/>
            <person name="Grigoriev I.V."/>
        </authorList>
    </citation>
    <scope>NUCLEOTIDE SEQUENCE [LARGE SCALE GENOMIC DNA]</scope>
    <source>
        <strain evidence="3 4">NRRL 3301</strain>
    </source>
</reference>
<protein>
    <submittedName>
        <fullName evidence="3">Uncharacterized protein</fullName>
    </submittedName>
</protein>
<dbReference type="OrthoDB" id="2271567at2759"/>